<reference evidence="1 2" key="1">
    <citation type="submission" date="2018-08" db="EMBL/GenBank/DDBJ databases">
        <title>Genomic Encyclopedia of Type Strains, Phase III (KMG-III): the genomes of soil and plant-associated and newly described type strains.</title>
        <authorList>
            <person name="Whitman W."/>
        </authorList>
    </citation>
    <scope>NUCLEOTIDE SEQUENCE [LARGE SCALE GENOMIC DNA]</scope>
    <source>
        <strain evidence="1 2">CGMCC 1.10966</strain>
    </source>
</reference>
<sequence>MVKKSSDLPVMSFADPFSFESWLDDNCDTSPGIRLQIAKKNSGIVTVSYNEALEVALCYGWVDSQKEALDEKTWLQRFTPRGSKSIWSKINKEKAEQLIADGRMKSSGYKAIEEARKNGYWDKAYESQSIASLPEDFALELERNAQAKAFYDTLDRQNKYAILFRIHNVKKQETREKRIRQFIEMLENGDKIYRANK</sequence>
<dbReference type="Pfam" id="PF13376">
    <property type="entry name" value="OmdA"/>
    <property type="match status" value="1"/>
</dbReference>
<comment type="caution">
    <text evidence="1">The sequence shown here is derived from an EMBL/GenBank/DDBJ whole genome shotgun (WGS) entry which is preliminary data.</text>
</comment>
<dbReference type="OrthoDB" id="9796999at2"/>
<keyword evidence="2" id="KW-1185">Reference proteome</keyword>
<protein>
    <submittedName>
        <fullName evidence="1">Uncharacterized protein YdeI (YjbR/CyaY-like superfamily)</fullName>
    </submittedName>
</protein>
<evidence type="ECO:0000313" key="1">
    <source>
        <dbReference type="EMBL" id="REE91677.1"/>
    </source>
</evidence>
<accession>A0A3D9SCQ6</accession>
<dbReference type="EMBL" id="QTTN01000004">
    <property type="protein sequence ID" value="REE91677.1"/>
    <property type="molecule type" value="Genomic_DNA"/>
</dbReference>
<dbReference type="AlphaFoldDB" id="A0A3D9SCQ6"/>
<organism evidence="1 2">
    <name type="scientific">Paenibacillus taihuensis</name>
    <dbReference type="NCBI Taxonomy" id="1156355"/>
    <lineage>
        <taxon>Bacteria</taxon>
        <taxon>Bacillati</taxon>
        <taxon>Bacillota</taxon>
        <taxon>Bacilli</taxon>
        <taxon>Bacillales</taxon>
        <taxon>Paenibacillaceae</taxon>
        <taxon>Paenibacillus</taxon>
    </lineage>
</organism>
<evidence type="ECO:0000313" key="2">
    <source>
        <dbReference type="Proteomes" id="UP000256304"/>
    </source>
</evidence>
<dbReference type="Proteomes" id="UP000256304">
    <property type="component" value="Unassembled WGS sequence"/>
</dbReference>
<name>A0A3D9SCQ6_9BACL</name>
<proteinExistence type="predicted"/>
<gene>
    <name evidence="1" type="ORF">A8990_104185</name>
</gene>